<accession>A0ABP7XB78</accession>
<evidence type="ECO:0000313" key="4">
    <source>
        <dbReference type="Proteomes" id="UP001501495"/>
    </source>
</evidence>
<keyword evidence="2" id="KW-0812">Transmembrane</keyword>
<dbReference type="Pfam" id="PF04977">
    <property type="entry name" value="DivIC"/>
    <property type="match status" value="1"/>
</dbReference>
<evidence type="ECO:0000313" key="3">
    <source>
        <dbReference type="EMBL" id="GAA4110208.1"/>
    </source>
</evidence>
<feature type="compositionally biased region" description="Gly residues" evidence="1">
    <location>
        <begin position="13"/>
        <end position="22"/>
    </location>
</feature>
<gene>
    <name evidence="3" type="ORF">GCM10022215_05190</name>
</gene>
<feature type="transmembrane region" description="Helical" evidence="2">
    <location>
        <begin position="69"/>
        <end position="91"/>
    </location>
</feature>
<comment type="caution">
    <text evidence="3">The sequence shown here is derived from an EMBL/GenBank/DDBJ whole genome shotgun (WGS) entry which is preliminary data.</text>
</comment>
<keyword evidence="2" id="KW-1133">Transmembrane helix</keyword>
<proteinExistence type="predicted"/>
<sequence length="212" mass="22964">MSPDPRRKPRGSGPRGRTGPGRSGARSPERPERPADRPAAPGAARAARERAASPVATAKRPRPRLTGRAAILVVVLAVLAVSYASSAKAYLQQRSELDDLHSEIARRQAAIDDLEREKRRWEDPEYVKQVARERFGYVGRGETSYVVLGEDGEPLQSESELGDPSSVGEPTSPKPWWDDAWASVQTAGDPPKNPGTPPLTEIDGSGEKQEGQ</sequence>
<keyword evidence="4" id="KW-1185">Reference proteome</keyword>
<protein>
    <recommendedName>
        <fullName evidence="5">Septum formation initiator family protein</fullName>
    </recommendedName>
</protein>
<evidence type="ECO:0000256" key="2">
    <source>
        <dbReference type="SAM" id="Phobius"/>
    </source>
</evidence>
<dbReference type="RefSeq" id="WP_344731644.1">
    <property type="nucleotide sequence ID" value="NZ_BAAAZH010000003.1"/>
</dbReference>
<feature type="region of interest" description="Disordered" evidence="1">
    <location>
        <begin position="1"/>
        <end position="64"/>
    </location>
</feature>
<dbReference type="Proteomes" id="UP001501495">
    <property type="component" value="Unassembled WGS sequence"/>
</dbReference>
<evidence type="ECO:0000256" key="1">
    <source>
        <dbReference type="SAM" id="MobiDB-lite"/>
    </source>
</evidence>
<reference evidence="4" key="1">
    <citation type="journal article" date="2019" name="Int. J. Syst. Evol. Microbiol.">
        <title>The Global Catalogue of Microorganisms (GCM) 10K type strain sequencing project: providing services to taxonomists for standard genome sequencing and annotation.</title>
        <authorList>
            <consortium name="The Broad Institute Genomics Platform"/>
            <consortium name="The Broad Institute Genome Sequencing Center for Infectious Disease"/>
            <person name="Wu L."/>
            <person name="Ma J."/>
        </authorList>
    </citation>
    <scope>NUCLEOTIDE SEQUENCE [LARGE SCALE GENOMIC DNA]</scope>
    <source>
        <strain evidence="4">JCM 16703</strain>
    </source>
</reference>
<dbReference type="InterPro" id="IPR007060">
    <property type="entry name" value="FtsL/DivIC"/>
</dbReference>
<organism evidence="3 4">
    <name type="scientific">Nocardioides fonticola</name>
    <dbReference type="NCBI Taxonomy" id="450363"/>
    <lineage>
        <taxon>Bacteria</taxon>
        <taxon>Bacillati</taxon>
        <taxon>Actinomycetota</taxon>
        <taxon>Actinomycetes</taxon>
        <taxon>Propionibacteriales</taxon>
        <taxon>Nocardioidaceae</taxon>
        <taxon>Nocardioides</taxon>
    </lineage>
</organism>
<feature type="compositionally biased region" description="Basic and acidic residues" evidence="1">
    <location>
        <begin position="27"/>
        <end position="36"/>
    </location>
</feature>
<evidence type="ECO:0008006" key="5">
    <source>
        <dbReference type="Google" id="ProtNLM"/>
    </source>
</evidence>
<feature type="region of interest" description="Disordered" evidence="1">
    <location>
        <begin position="148"/>
        <end position="212"/>
    </location>
</feature>
<name>A0ABP7XB78_9ACTN</name>
<dbReference type="EMBL" id="BAAAZH010000003">
    <property type="protein sequence ID" value="GAA4110208.1"/>
    <property type="molecule type" value="Genomic_DNA"/>
</dbReference>
<keyword evidence="2" id="KW-0472">Membrane</keyword>